<dbReference type="GO" id="GO:0006397">
    <property type="term" value="P:mRNA processing"/>
    <property type="evidence" value="ECO:0007669"/>
    <property type="project" value="UniProtKB-KW"/>
</dbReference>
<organism evidence="8 11">
    <name type="scientific">Lingula anatina</name>
    <name type="common">Brachiopod</name>
    <name type="synonym">Lingula unguis</name>
    <dbReference type="NCBI Taxonomy" id="7574"/>
    <lineage>
        <taxon>Eukaryota</taxon>
        <taxon>Metazoa</taxon>
        <taxon>Spiralia</taxon>
        <taxon>Lophotrochozoa</taxon>
        <taxon>Brachiopoda</taxon>
        <taxon>Linguliformea</taxon>
        <taxon>Lingulata</taxon>
        <taxon>Lingulida</taxon>
        <taxon>Linguloidea</taxon>
        <taxon>Lingulidae</taxon>
        <taxon>Lingula</taxon>
    </lineage>
</organism>
<name>A0A1S3K209_LINAN</name>
<dbReference type="GeneID" id="106178079"/>
<feature type="compositionally biased region" description="Polar residues" evidence="7">
    <location>
        <begin position="301"/>
        <end position="321"/>
    </location>
</feature>
<feature type="compositionally biased region" description="Polar residues" evidence="7">
    <location>
        <begin position="361"/>
        <end position="377"/>
    </location>
</feature>
<dbReference type="InterPro" id="IPR033757">
    <property type="entry name" value="WTAP"/>
</dbReference>
<evidence type="ECO:0000256" key="4">
    <source>
        <dbReference type="ARBA" id="ARBA00023187"/>
    </source>
</evidence>
<keyword evidence="4" id="KW-0508">mRNA splicing</keyword>
<evidence type="ECO:0000256" key="5">
    <source>
        <dbReference type="ARBA" id="ARBA00023242"/>
    </source>
</evidence>
<protein>
    <submittedName>
        <fullName evidence="9 10">Pre-mRNA-splicing regulator WTAP</fullName>
    </submittedName>
</protein>
<dbReference type="OrthoDB" id="3366661at2759"/>
<feature type="coiled-coil region" evidence="6">
    <location>
        <begin position="181"/>
        <end position="250"/>
    </location>
</feature>
<dbReference type="RefSeq" id="XP_013416556.1">
    <property type="nucleotide sequence ID" value="XM_013561102.1"/>
</dbReference>
<evidence type="ECO:0000256" key="2">
    <source>
        <dbReference type="ARBA" id="ARBA00010313"/>
    </source>
</evidence>
<keyword evidence="6" id="KW-0175">Coiled coil</keyword>
<evidence type="ECO:0000313" key="10">
    <source>
        <dbReference type="RefSeq" id="XP_013416556.1"/>
    </source>
</evidence>
<dbReference type="GO" id="GO:0005634">
    <property type="term" value="C:nucleus"/>
    <property type="evidence" value="ECO:0007669"/>
    <property type="project" value="UniProtKB-SubCell"/>
</dbReference>
<dbReference type="STRING" id="7574.A0A1S3K209"/>
<evidence type="ECO:0000313" key="11">
    <source>
        <dbReference type="RefSeq" id="XP_013416557.1"/>
    </source>
</evidence>
<evidence type="ECO:0000256" key="6">
    <source>
        <dbReference type="SAM" id="Coils"/>
    </source>
</evidence>
<dbReference type="KEGG" id="lak:106178079"/>
<feature type="region of interest" description="Disordered" evidence="7">
    <location>
        <begin position="360"/>
        <end position="423"/>
    </location>
</feature>
<evidence type="ECO:0000256" key="1">
    <source>
        <dbReference type="ARBA" id="ARBA00004123"/>
    </source>
</evidence>
<evidence type="ECO:0000313" key="8">
    <source>
        <dbReference type="Proteomes" id="UP000085678"/>
    </source>
</evidence>
<keyword evidence="5" id="KW-0539">Nucleus</keyword>
<keyword evidence="3" id="KW-0507">mRNA processing</keyword>
<feature type="region of interest" description="Disordered" evidence="7">
    <location>
        <begin position="301"/>
        <end position="325"/>
    </location>
</feature>
<dbReference type="RefSeq" id="XP_013416555.1">
    <property type="nucleotide sequence ID" value="XM_013561101.1"/>
</dbReference>
<dbReference type="PANTHER" id="PTHR15217">
    <property type="entry name" value="WILMS' TUMOR 1-ASSOCIATING PROTEIN"/>
    <property type="match status" value="1"/>
</dbReference>
<dbReference type="Proteomes" id="UP000085678">
    <property type="component" value="Unplaced"/>
</dbReference>
<reference evidence="9 10" key="1">
    <citation type="submission" date="2025-04" db="UniProtKB">
        <authorList>
            <consortium name="RefSeq"/>
        </authorList>
    </citation>
    <scope>IDENTIFICATION</scope>
    <source>
        <tissue evidence="9 10">Gonads</tissue>
    </source>
</reference>
<dbReference type="RefSeq" id="XP_013416557.1">
    <property type="nucleotide sequence ID" value="XM_013561103.1"/>
</dbReference>
<keyword evidence="8" id="KW-1185">Reference proteome</keyword>
<accession>A0A1S3K209</accession>
<evidence type="ECO:0000256" key="7">
    <source>
        <dbReference type="SAM" id="MobiDB-lite"/>
    </source>
</evidence>
<dbReference type="GO" id="GO:0000381">
    <property type="term" value="P:regulation of alternative mRNA splicing, via spliceosome"/>
    <property type="evidence" value="ECO:0007669"/>
    <property type="project" value="InterPro"/>
</dbReference>
<sequence>MGDDPPAKRIHLSETEVNNLSREEFAAIWKDQERYIDQLEALNCGSKDTNEEITGLRESEEKLKQQQLEATRRENVLVMRLTTKEQELQDYITQIQEIKQAQVPSSAQLRNMLLDPAVNLMFQRMKKEMDSSKEKLEQTQNELSAWKFTPDSQTGKRLMAKCRMLLQENEELGKVISSGRTAKLEGEIALEKKLVEELKNSQAETEEFLVEIDEDVEAMQSTIYLYQQQLKEAQEQIIKLQEENEQLRGGKMTEDIKPYDVVGKAKTEFEQMEDNMSRTSTPSYVSNTEMPMETEEYRTYTSLSPHEPETTNGEHQNAMESTDSDDTAAQMFGHRHTNLQQQTTGSNNHSNCPPVLLNDYPTESTDASSDAWSPTQVKHSDHSLEGEGFPISDKLPQHDANGKNSIRNGVENETVDYITDEET</sequence>
<dbReference type="GO" id="GO:0016556">
    <property type="term" value="P:mRNA modification"/>
    <property type="evidence" value="ECO:0007669"/>
    <property type="project" value="InterPro"/>
</dbReference>
<dbReference type="GO" id="GO:0008380">
    <property type="term" value="P:RNA splicing"/>
    <property type="evidence" value="ECO:0007669"/>
    <property type="project" value="UniProtKB-KW"/>
</dbReference>
<evidence type="ECO:0000256" key="3">
    <source>
        <dbReference type="ARBA" id="ARBA00022664"/>
    </source>
</evidence>
<dbReference type="PANTHER" id="PTHR15217:SF0">
    <property type="entry name" value="PRE-MRNA-SPLICING REGULATOR WTAP"/>
    <property type="match status" value="1"/>
</dbReference>
<comment type="similarity">
    <text evidence="2">Belongs to the fl(2)d family.</text>
</comment>
<dbReference type="AlphaFoldDB" id="A0A1S3K209"/>
<comment type="subcellular location">
    <subcellularLocation>
        <location evidence="1">Nucleus</location>
    </subcellularLocation>
</comment>
<dbReference type="Pfam" id="PF17098">
    <property type="entry name" value="Wtap"/>
    <property type="match status" value="1"/>
</dbReference>
<proteinExistence type="inferred from homology"/>
<gene>
    <name evidence="9 10 11" type="primary">LOC106178079</name>
</gene>
<evidence type="ECO:0000313" key="9">
    <source>
        <dbReference type="RefSeq" id="XP_013416555.1"/>
    </source>
</evidence>
<feature type="coiled-coil region" evidence="6">
    <location>
        <begin position="46"/>
        <end position="142"/>
    </location>
</feature>